<dbReference type="EMBL" id="AUZX01011997">
    <property type="protein sequence ID" value="EQD40776.1"/>
    <property type="molecule type" value="Genomic_DNA"/>
</dbReference>
<reference evidence="3" key="2">
    <citation type="journal article" date="2014" name="ISME J.">
        <title>Microbial stratification in low pH oxic and suboxic macroscopic growths along an acid mine drainage.</title>
        <authorList>
            <person name="Mendez-Garcia C."/>
            <person name="Mesa V."/>
            <person name="Sprenger R.R."/>
            <person name="Richter M."/>
            <person name="Diez M.S."/>
            <person name="Solano J."/>
            <person name="Bargiela R."/>
            <person name="Golyshina O.V."/>
            <person name="Manteca A."/>
            <person name="Ramos J.L."/>
            <person name="Gallego J.R."/>
            <person name="Llorente I."/>
            <person name="Martins Dos Santos V.A."/>
            <person name="Jensen O.N."/>
            <person name="Pelaez A.I."/>
            <person name="Sanchez J."/>
            <person name="Ferrer M."/>
        </authorList>
    </citation>
    <scope>NUCLEOTIDE SEQUENCE</scope>
</reference>
<reference evidence="3" key="1">
    <citation type="submission" date="2013-08" db="EMBL/GenBank/DDBJ databases">
        <authorList>
            <person name="Mendez C."/>
            <person name="Richter M."/>
            <person name="Ferrer M."/>
            <person name="Sanchez J."/>
        </authorList>
    </citation>
    <scope>NUCLEOTIDE SEQUENCE</scope>
</reference>
<dbReference type="GO" id="GO:0016787">
    <property type="term" value="F:hydrolase activity"/>
    <property type="evidence" value="ECO:0007669"/>
    <property type="project" value="UniProtKB-KW"/>
</dbReference>
<sequence>FGRSLAEKKVDGIVAEKKRIAFEIEAEAVRRKESIVRNAELEAREVAFKSKVQSEEEANQRRQLDLARDQALKIRESSMEELQKNLDSLKLKLEKDIEGLKARDRMISARESALEEMISLEHRKLEEISGLSLEESRERLLREAEDLIRMDISRSAQKFEREA</sequence>
<accession>T0YYP6</accession>
<evidence type="ECO:0000256" key="1">
    <source>
        <dbReference type="SAM" id="Coils"/>
    </source>
</evidence>
<feature type="domain" description="Ribonuclease Y N-terminal" evidence="2">
    <location>
        <begin position="5"/>
        <end position="163"/>
    </location>
</feature>
<keyword evidence="3" id="KW-0378">Hydrolase</keyword>
<evidence type="ECO:0000259" key="2">
    <source>
        <dbReference type="Pfam" id="PF12072"/>
    </source>
</evidence>
<feature type="non-terminal residue" evidence="3">
    <location>
        <position position="1"/>
    </location>
</feature>
<feature type="non-terminal residue" evidence="3">
    <location>
        <position position="163"/>
    </location>
</feature>
<dbReference type="Pfam" id="PF12072">
    <property type="entry name" value="RNase_Y_N"/>
    <property type="match status" value="1"/>
</dbReference>
<feature type="coiled-coil region" evidence="1">
    <location>
        <begin position="72"/>
        <end position="103"/>
    </location>
</feature>
<protein>
    <submittedName>
        <fullName evidence="3">Metal dependent phosphohydrolase</fullName>
    </submittedName>
</protein>
<proteinExistence type="predicted"/>
<dbReference type="InterPro" id="IPR022711">
    <property type="entry name" value="RNase_Y_N"/>
</dbReference>
<comment type="caution">
    <text evidence="3">The sequence shown here is derived from an EMBL/GenBank/DDBJ whole genome shotgun (WGS) entry which is preliminary data.</text>
</comment>
<gene>
    <name evidence="3" type="ORF">B1A_16325</name>
</gene>
<keyword evidence="1" id="KW-0175">Coiled coil</keyword>
<evidence type="ECO:0000313" key="3">
    <source>
        <dbReference type="EMBL" id="EQD40776.1"/>
    </source>
</evidence>
<dbReference type="AlphaFoldDB" id="T0YYP6"/>
<name>T0YYP6_9ZZZZ</name>
<organism evidence="3">
    <name type="scientific">mine drainage metagenome</name>
    <dbReference type="NCBI Taxonomy" id="410659"/>
    <lineage>
        <taxon>unclassified sequences</taxon>
        <taxon>metagenomes</taxon>
        <taxon>ecological metagenomes</taxon>
    </lineage>
</organism>